<dbReference type="SUPFAM" id="SSF88946">
    <property type="entry name" value="Sigma2 domain of RNA polymerase sigma factors"/>
    <property type="match status" value="1"/>
</dbReference>
<keyword evidence="4 6" id="KW-0238">DNA-binding</keyword>
<dbReference type="InterPro" id="IPR036388">
    <property type="entry name" value="WH-like_DNA-bd_sf"/>
</dbReference>
<dbReference type="InterPro" id="IPR013324">
    <property type="entry name" value="RNA_pol_sigma_r3/r4-like"/>
</dbReference>
<reference evidence="10 11" key="1">
    <citation type="submission" date="2023-08" db="EMBL/GenBank/DDBJ databases">
        <title>Alcaligenaceae gen. nov., a novel taxon isolated from the sludge of Yixing Pesticide Factory.</title>
        <authorList>
            <person name="Ruan L."/>
        </authorList>
    </citation>
    <scope>NUCLEOTIDE SEQUENCE [LARGE SCALE GENOMIC DNA]</scope>
    <source>
        <strain evidence="10 11">LG-2</strain>
    </source>
</reference>
<dbReference type="InterPro" id="IPR013249">
    <property type="entry name" value="RNA_pol_sigma70_r4_t2"/>
</dbReference>
<evidence type="ECO:0000256" key="4">
    <source>
        <dbReference type="ARBA" id="ARBA00023125"/>
    </source>
</evidence>
<dbReference type="InterPro" id="IPR014284">
    <property type="entry name" value="RNA_pol_sigma-70_dom"/>
</dbReference>
<dbReference type="Proteomes" id="UP001232156">
    <property type="component" value="Unassembled WGS sequence"/>
</dbReference>
<accession>A0ABU1D960</accession>
<dbReference type="Pfam" id="PF04542">
    <property type="entry name" value="Sigma70_r2"/>
    <property type="match status" value="1"/>
</dbReference>
<dbReference type="PANTHER" id="PTHR43133">
    <property type="entry name" value="RNA POLYMERASE ECF-TYPE SIGMA FACTO"/>
    <property type="match status" value="1"/>
</dbReference>
<dbReference type="InterPro" id="IPR007627">
    <property type="entry name" value="RNA_pol_sigma70_r2"/>
</dbReference>
<dbReference type="InterPro" id="IPR039425">
    <property type="entry name" value="RNA_pol_sigma-70-like"/>
</dbReference>
<comment type="caution">
    <text evidence="10">The sequence shown here is derived from an EMBL/GenBank/DDBJ whole genome shotgun (WGS) entry which is preliminary data.</text>
</comment>
<protein>
    <recommendedName>
        <fullName evidence="6">RNA polymerase sigma factor</fullName>
    </recommendedName>
</protein>
<evidence type="ECO:0000256" key="1">
    <source>
        <dbReference type="ARBA" id="ARBA00010641"/>
    </source>
</evidence>
<dbReference type="InterPro" id="IPR000838">
    <property type="entry name" value="RNA_pol_sigma70_ECF_CS"/>
</dbReference>
<evidence type="ECO:0000256" key="6">
    <source>
        <dbReference type="RuleBase" id="RU000716"/>
    </source>
</evidence>
<feature type="domain" description="RNA polymerase sigma factor 70 region 4 type 2" evidence="9">
    <location>
        <begin position="131"/>
        <end position="182"/>
    </location>
</feature>
<evidence type="ECO:0000256" key="3">
    <source>
        <dbReference type="ARBA" id="ARBA00023082"/>
    </source>
</evidence>
<evidence type="ECO:0000259" key="9">
    <source>
        <dbReference type="Pfam" id="PF08281"/>
    </source>
</evidence>
<keyword evidence="3 6" id="KW-0731">Sigma factor</keyword>
<feature type="domain" description="RNA polymerase sigma-70 region 2" evidence="8">
    <location>
        <begin position="27"/>
        <end position="92"/>
    </location>
</feature>
<keyword evidence="2 6" id="KW-0805">Transcription regulation</keyword>
<gene>
    <name evidence="10" type="ORF">Q8947_13280</name>
</gene>
<evidence type="ECO:0000313" key="10">
    <source>
        <dbReference type="EMBL" id="MDR4126949.1"/>
    </source>
</evidence>
<dbReference type="NCBIfam" id="NF008888">
    <property type="entry name" value="PRK11922.1"/>
    <property type="match status" value="1"/>
</dbReference>
<comment type="similarity">
    <text evidence="1 6">Belongs to the sigma-70 factor family. ECF subfamily.</text>
</comment>
<feature type="compositionally biased region" description="Polar residues" evidence="7">
    <location>
        <begin position="100"/>
        <end position="111"/>
    </location>
</feature>
<dbReference type="EMBL" id="JAUZQE010000044">
    <property type="protein sequence ID" value="MDR4126949.1"/>
    <property type="molecule type" value="Genomic_DNA"/>
</dbReference>
<keyword evidence="5 6" id="KW-0804">Transcription</keyword>
<dbReference type="RefSeq" id="WP_347287550.1">
    <property type="nucleotide sequence ID" value="NZ_JAUZQE010000044.1"/>
</dbReference>
<dbReference type="Gene3D" id="1.10.10.10">
    <property type="entry name" value="Winged helix-like DNA-binding domain superfamily/Winged helix DNA-binding domain"/>
    <property type="match status" value="1"/>
</dbReference>
<dbReference type="Gene3D" id="1.10.1740.10">
    <property type="match status" value="1"/>
</dbReference>
<proteinExistence type="inferred from homology"/>
<dbReference type="PANTHER" id="PTHR43133:SF51">
    <property type="entry name" value="RNA POLYMERASE SIGMA FACTOR"/>
    <property type="match status" value="1"/>
</dbReference>
<organism evidence="10 11">
    <name type="scientific">Yanghanlia caeni</name>
    <dbReference type="NCBI Taxonomy" id="3064283"/>
    <lineage>
        <taxon>Bacteria</taxon>
        <taxon>Pseudomonadati</taxon>
        <taxon>Pseudomonadota</taxon>
        <taxon>Betaproteobacteria</taxon>
        <taxon>Burkholderiales</taxon>
        <taxon>Alcaligenaceae</taxon>
        <taxon>Yanghanlia</taxon>
    </lineage>
</organism>
<evidence type="ECO:0000259" key="8">
    <source>
        <dbReference type="Pfam" id="PF04542"/>
    </source>
</evidence>
<dbReference type="NCBIfam" id="TIGR02937">
    <property type="entry name" value="sigma70-ECF"/>
    <property type="match status" value="1"/>
</dbReference>
<evidence type="ECO:0000256" key="7">
    <source>
        <dbReference type="SAM" id="MobiDB-lite"/>
    </source>
</evidence>
<evidence type="ECO:0000256" key="2">
    <source>
        <dbReference type="ARBA" id="ARBA00023015"/>
    </source>
</evidence>
<sequence>MEKSLEPESQLVAALRRGEPAAVRAVVQRLNPRLFRIARGIVASDAEAEDVVQKTYLLAFTNLHQFREGALFSTWITRIAINTARMHVRSERHHDPYDTVSEQASPGQSTLLPDPFEPPDAQAGRREAALLLHEAVSRLPDPLRLVFLLREVEDMDIQEIARDLQLHPVTVKTRLFRARRRLRTLLEASVEGSFHTLFPFDGERCATMADKVVAALERHPQWPPSRQVTTAVASRE</sequence>
<feature type="region of interest" description="Disordered" evidence="7">
    <location>
        <begin position="97"/>
        <end position="121"/>
    </location>
</feature>
<dbReference type="Pfam" id="PF08281">
    <property type="entry name" value="Sigma70_r4_2"/>
    <property type="match status" value="1"/>
</dbReference>
<name>A0ABU1D960_9BURK</name>
<dbReference type="PROSITE" id="PS01063">
    <property type="entry name" value="SIGMA70_ECF"/>
    <property type="match status" value="1"/>
</dbReference>
<evidence type="ECO:0000313" key="11">
    <source>
        <dbReference type="Proteomes" id="UP001232156"/>
    </source>
</evidence>
<dbReference type="SUPFAM" id="SSF88659">
    <property type="entry name" value="Sigma3 and sigma4 domains of RNA polymerase sigma factors"/>
    <property type="match status" value="1"/>
</dbReference>
<keyword evidence="11" id="KW-1185">Reference proteome</keyword>
<dbReference type="InterPro" id="IPR013325">
    <property type="entry name" value="RNA_pol_sigma_r2"/>
</dbReference>
<evidence type="ECO:0000256" key="5">
    <source>
        <dbReference type="ARBA" id="ARBA00023163"/>
    </source>
</evidence>